<evidence type="ECO:0000256" key="3">
    <source>
        <dbReference type="ARBA" id="ARBA00015195"/>
    </source>
</evidence>
<comment type="function">
    <text evidence="9">Activator of cell division through the inhibition of FtsZ GTPase activity, therefore promoting FtsZ assembly into bundles of protofilaments necessary for the formation of the division Z ring. It is recruited early at mid-cell but it is not essential for cell division.</text>
</comment>
<dbReference type="RefSeq" id="WP_194856107.1">
    <property type="nucleotide sequence ID" value="NZ_ARXR01000015.1"/>
</dbReference>
<protein>
    <recommendedName>
        <fullName evidence="3">Cell division protein ZapA</fullName>
    </recommendedName>
    <alternativeName>
        <fullName evidence="11">Z ring-associated protein ZapA</fullName>
    </alternativeName>
</protein>
<keyword evidence="8" id="KW-0131">Cell cycle</keyword>
<keyword evidence="6" id="KW-0175">Coiled coil</keyword>
<evidence type="ECO:0000256" key="4">
    <source>
        <dbReference type="ARBA" id="ARBA00022490"/>
    </source>
</evidence>
<evidence type="ECO:0000313" key="13">
    <source>
        <dbReference type="Proteomes" id="UP000644441"/>
    </source>
</evidence>
<name>A0ABS0AH03_9GAMM</name>
<evidence type="ECO:0000313" key="12">
    <source>
        <dbReference type="EMBL" id="MBF5053374.1"/>
    </source>
</evidence>
<evidence type="ECO:0000256" key="5">
    <source>
        <dbReference type="ARBA" id="ARBA00022618"/>
    </source>
</evidence>
<evidence type="ECO:0000256" key="6">
    <source>
        <dbReference type="ARBA" id="ARBA00023054"/>
    </source>
</evidence>
<keyword evidence="5" id="KW-0132">Cell division</keyword>
<dbReference type="PANTHER" id="PTHR34981">
    <property type="entry name" value="CELL DIVISION PROTEIN ZAPA"/>
    <property type="match status" value="1"/>
</dbReference>
<evidence type="ECO:0000256" key="9">
    <source>
        <dbReference type="ARBA" id="ARBA00024910"/>
    </source>
</evidence>
<keyword evidence="7" id="KW-0717">Septation</keyword>
<dbReference type="InterPro" id="IPR036192">
    <property type="entry name" value="Cell_div_ZapA-like_sf"/>
</dbReference>
<evidence type="ECO:0000256" key="1">
    <source>
        <dbReference type="ARBA" id="ARBA00004496"/>
    </source>
</evidence>
<keyword evidence="13" id="KW-1185">Reference proteome</keyword>
<comment type="similarity">
    <text evidence="2">Belongs to the ZapA family. Type 1 subfamily.</text>
</comment>
<proteinExistence type="inferred from homology"/>
<dbReference type="InterPro" id="IPR007838">
    <property type="entry name" value="Cell_div_ZapA-like"/>
</dbReference>
<dbReference type="Pfam" id="PF05164">
    <property type="entry name" value="ZapA"/>
    <property type="match status" value="1"/>
</dbReference>
<evidence type="ECO:0000256" key="10">
    <source>
        <dbReference type="ARBA" id="ARBA00026068"/>
    </source>
</evidence>
<evidence type="ECO:0000256" key="8">
    <source>
        <dbReference type="ARBA" id="ARBA00023306"/>
    </source>
</evidence>
<gene>
    <name evidence="12" type="ORF">ISO4_01976</name>
</gene>
<comment type="subunit">
    <text evidence="10">Homodimer. Interacts with FtsZ.</text>
</comment>
<dbReference type="SUPFAM" id="SSF102829">
    <property type="entry name" value="Cell division protein ZapA-like"/>
    <property type="match status" value="1"/>
</dbReference>
<dbReference type="EMBL" id="ARXR01000015">
    <property type="protein sequence ID" value="MBF5053374.1"/>
    <property type="molecule type" value="Genomic_DNA"/>
</dbReference>
<dbReference type="Gene3D" id="3.30.160.880">
    <property type="entry name" value="Cell division protein ZapA protomer, N-terminal domain"/>
    <property type="match status" value="1"/>
</dbReference>
<evidence type="ECO:0000256" key="7">
    <source>
        <dbReference type="ARBA" id="ARBA00023210"/>
    </source>
</evidence>
<evidence type="ECO:0000256" key="2">
    <source>
        <dbReference type="ARBA" id="ARBA00010074"/>
    </source>
</evidence>
<evidence type="ECO:0000256" key="11">
    <source>
        <dbReference type="ARBA" id="ARBA00033158"/>
    </source>
</evidence>
<dbReference type="PANTHER" id="PTHR34981:SF1">
    <property type="entry name" value="CELL DIVISION PROTEIN ZAPA"/>
    <property type="match status" value="1"/>
</dbReference>
<organism evidence="12 13">
    <name type="scientific">Alloalcanivorax venustensis ISO4</name>
    <dbReference type="NCBI Taxonomy" id="1177184"/>
    <lineage>
        <taxon>Bacteria</taxon>
        <taxon>Pseudomonadati</taxon>
        <taxon>Pseudomonadota</taxon>
        <taxon>Gammaproteobacteria</taxon>
        <taxon>Oceanospirillales</taxon>
        <taxon>Alcanivoracaceae</taxon>
        <taxon>Alloalcanivorax</taxon>
    </lineage>
</organism>
<dbReference type="Proteomes" id="UP000644441">
    <property type="component" value="Unassembled WGS sequence"/>
</dbReference>
<sequence length="107" mass="12067">MSDGHSLVIHILDKEYRVACPPGEQDNLLRAARYLDNQMREVRQANVIGLERIAIMAALNMSHELLEAREQLGDDSGNDERIQGLLSRLDNEIHAFEEGNDETSVKP</sequence>
<comment type="caution">
    <text evidence="12">The sequence shown here is derived from an EMBL/GenBank/DDBJ whole genome shotgun (WGS) entry which is preliminary data.</text>
</comment>
<keyword evidence="4" id="KW-0963">Cytoplasm</keyword>
<dbReference type="InterPro" id="IPR042233">
    <property type="entry name" value="Cell_div_ZapA_N"/>
</dbReference>
<dbReference type="Gene3D" id="1.20.5.50">
    <property type="match status" value="1"/>
</dbReference>
<accession>A0ABS0AH03</accession>
<reference evidence="12 13" key="1">
    <citation type="submission" date="2012-09" db="EMBL/GenBank/DDBJ databases">
        <title>Genome Sequence of alkane-degrading Bacterium Alcanivorax venustensis ISO4.</title>
        <authorList>
            <person name="Lai Q."/>
            <person name="Shao Z."/>
        </authorList>
    </citation>
    <scope>NUCLEOTIDE SEQUENCE [LARGE SCALE GENOMIC DNA]</scope>
    <source>
        <strain evidence="12 13">ISO4</strain>
    </source>
</reference>
<comment type="subcellular location">
    <subcellularLocation>
        <location evidence="1">Cytoplasm</location>
    </subcellularLocation>
</comment>